<dbReference type="Proteomes" id="UP000765509">
    <property type="component" value="Unassembled WGS sequence"/>
</dbReference>
<name>A0A9Q3BRD6_9BASI</name>
<gene>
    <name evidence="1" type="ORF">O181_010609</name>
</gene>
<comment type="caution">
    <text evidence="1">The sequence shown here is derived from an EMBL/GenBank/DDBJ whole genome shotgun (WGS) entry which is preliminary data.</text>
</comment>
<evidence type="ECO:0000313" key="1">
    <source>
        <dbReference type="EMBL" id="MBW0470894.1"/>
    </source>
</evidence>
<sequence>MATNRWNKANFDAATLITSKVNRQVLNTIVNADISDKASSTWNKINELYYSKQAMNKGRVWLNWQKSNYTGNLQQYINRTRKFHMHPGLVSIKVPPEILSYIILGKLASDSNLTQIVDLLIVTNQLTEHPNQILLRLKEYVNLQSTKSNTSVSTSSKTAWFTSNNQTALNNSSNQPTVSIVNITQNASHKKEECYAENPHLRPPRQHKKCSFNRLYASAH</sequence>
<dbReference type="EMBL" id="AVOT02002590">
    <property type="protein sequence ID" value="MBW0470894.1"/>
    <property type="molecule type" value="Genomic_DNA"/>
</dbReference>
<dbReference type="OrthoDB" id="8029976at2759"/>
<evidence type="ECO:0000313" key="2">
    <source>
        <dbReference type="Proteomes" id="UP000765509"/>
    </source>
</evidence>
<dbReference type="AlphaFoldDB" id="A0A9Q3BRD6"/>
<keyword evidence="2" id="KW-1185">Reference proteome</keyword>
<protein>
    <submittedName>
        <fullName evidence="1">Uncharacterized protein</fullName>
    </submittedName>
</protein>
<reference evidence="1" key="1">
    <citation type="submission" date="2021-03" db="EMBL/GenBank/DDBJ databases">
        <title>Draft genome sequence of rust myrtle Austropuccinia psidii MF-1, a brazilian biotype.</title>
        <authorList>
            <person name="Quecine M.C."/>
            <person name="Pachon D.M.R."/>
            <person name="Bonatelli M.L."/>
            <person name="Correr F.H."/>
            <person name="Franceschini L.M."/>
            <person name="Leite T.F."/>
            <person name="Margarido G.R.A."/>
            <person name="Almeida C.A."/>
            <person name="Ferrarezi J.A."/>
            <person name="Labate C.A."/>
        </authorList>
    </citation>
    <scope>NUCLEOTIDE SEQUENCE</scope>
    <source>
        <strain evidence="1">MF-1</strain>
    </source>
</reference>
<proteinExistence type="predicted"/>
<organism evidence="1 2">
    <name type="scientific">Austropuccinia psidii MF-1</name>
    <dbReference type="NCBI Taxonomy" id="1389203"/>
    <lineage>
        <taxon>Eukaryota</taxon>
        <taxon>Fungi</taxon>
        <taxon>Dikarya</taxon>
        <taxon>Basidiomycota</taxon>
        <taxon>Pucciniomycotina</taxon>
        <taxon>Pucciniomycetes</taxon>
        <taxon>Pucciniales</taxon>
        <taxon>Sphaerophragmiaceae</taxon>
        <taxon>Austropuccinia</taxon>
    </lineage>
</organism>
<accession>A0A9Q3BRD6</accession>